<evidence type="ECO:0000313" key="6">
    <source>
        <dbReference type="EMBL" id="OGM08056.1"/>
    </source>
</evidence>
<dbReference type="AlphaFoldDB" id="A0A1F7WZ39"/>
<sequence>MVVYTKRGDKGKTMLLGSQMLVAKDSPVVNALGAIDEANSYLGVIVADSNDKILKRILLKIQNNLFTINSILAGAKLKLAESNVKDLENIIDKIEPKLPILKNFVIPGGPKISAKLMYARSLIRRAEREVVGISKKLKVKNNIGILAYLNRLSDTLFILARQETYKKGKKETIWHS</sequence>
<keyword evidence="2 4" id="KW-0547">Nucleotide-binding</keyword>
<reference evidence="6 7" key="1">
    <citation type="journal article" date="2016" name="Nat. Commun.">
        <title>Thousands of microbial genomes shed light on interconnected biogeochemical processes in an aquifer system.</title>
        <authorList>
            <person name="Anantharaman K."/>
            <person name="Brown C.T."/>
            <person name="Hug L.A."/>
            <person name="Sharon I."/>
            <person name="Castelle C.J."/>
            <person name="Probst A.J."/>
            <person name="Thomas B.C."/>
            <person name="Singh A."/>
            <person name="Wilkins M.J."/>
            <person name="Karaoz U."/>
            <person name="Brodie E.L."/>
            <person name="Williams K.H."/>
            <person name="Hubbard S.S."/>
            <person name="Banfield J.F."/>
        </authorList>
    </citation>
    <scope>NUCLEOTIDE SEQUENCE [LARGE SCALE GENOMIC DNA]</scope>
</reference>
<protein>
    <recommendedName>
        <fullName evidence="4">Corrinoid adenosyltransferase</fullName>
        <ecNumber evidence="4">2.5.1.17</ecNumber>
    </recommendedName>
    <alternativeName>
        <fullName evidence="4">Cob(II)alamin adenosyltransferase</fullName>
    </alternativeName>
    <alternativeName>
        <fullName evidence="4">Cob(II)yrinic acid a,c-diamide adenosyltransferase</fullName>
    </alternativeName>
    <alternativeName>
        <fullName evidence="4">Cobinamide/cobalamin adenosyltransferase</fullName>
    </alternativeName>
</protein>
<comment type="caution">
    <text evidence="6">The sequence shown here is derived from an EMBL/GenBank/DDBJ whole genome shotgun (WGS) entry which is preliminary data.</text>
</comment>
<keyword evidence="4" id="KW-0169">Cobalamin biosynthesis</keyword>
<proteinExistence type="inferred from homology"/>
<organism evidence="6 7">
    <name type="scientific">Candidatus Woesebacteria bacterium RBG_13_36_22</name>
    <dbReference type="NCBI Taxonomy" id="1802478"/>
    <lineage>
        <taxon>Bacteria</taxon>
        <taxon>Candidatus Woeseibacteriota</taxon>
    </lineage>
</organism>
<dbReference type="InterPro" id="IPR036451">
    <property type="entry name" value="CblAdoTrfase-like_sf"/>
</dbReference>
<dbReference type="UniPathway" id="UPA00148">
    <property type="reaction ID" value="UER00233"/>
</dbReference>
<keyword evidence="1 4" id="KW-0808">Transferase</keyword>
<evidence type="ECO:0000256" key="1">
    <source>
        <dbReference type="ARBA" id="ARBA00022679"/>
    </source>
</evidence>
<keyword evidence="3 4" id="KW-0067">ATP-binding</keyword>
<evidence type="ECO:0000256" key="3">
    <source>
        <dbReference type="ARBA" id="ARBA00022840"/>
    </source>
</evidence>
<evidence type="ECO:0000256" key="4">
    <source>
        <dbReference type="RuleBase" id="RU366026"/>
    </source>
</evidence>
<evidence type="ECO:0000256" key="2">
    <source>
        <dbReference type="ARBA" id="ARBA00022741"/>
    </source>
</evidence>
<gene>
    <name evidence="6" type="ORF">A2Z67_05475</name>
</gene>
<feature type="domain" description="Cobalamin adenosyltransferase-like" evidence="5">
    <location>
        <begin position="3"/>
        <end position="162"/>
    </location>
</feature>
<evidence type="ECO:0000259" key="5">
    <source>
        <dbReference type="Pfam" id="PF01923"/>
    </source>
</evidence>
<dbReference type="Gene3D" id="1.20.1200.10">
    <property type="entry name" value="Cobalamin adenosyltransferase-like"/>
    <property type="match status" value="1"/>
</dbReference>
<dbReference type="PANTHER" id="PTHR12213">
    <property type="entry name" value="CORRINOID ADENOSYLTRANSFERASE"/>
    <property type="match status" value="1"/>
</dbReference>
<dbReference type="Pfam" id="PF01923">
    <property type="entry name" value="Cob_adeno_trans"/>
    <property type="match status" value="1"/>
</dbReference>
<evidence type="ECO:0000313" key="7">
    <source>
        <dbReference type="Proteomes" id="UP000176939"/>
    </source>
</evidence>
<comment type="pathway">
    <text evidence="4">Cofactor biosynthesis; adenosylcobalamin biosynthesis; adenosylcobalamin from cob(II)yrinate a,c-diamide: step 2/7.</text>
</comment>
<dbReference type="GO" id="GO:0005524">
    <property type="term" value="F:ATP binding"/>
    <property type="evidence" value="ECO:0007669"/>
    <property type="project" value="UniProtKB-UniRule"/>
</dbReference>
<dbReference type="EC" id="2.5.1.17" evidence="4"/>
<dbReference type="Proteomes" id="UP000176939">
    <property type="component" value="Unassembled WGS sequence"/>
</dbReference>
<dbReference type="GO" id="GO:0009236">
    <property type="term" value="P:cobalamin biosynthetic process"/>
    <property type="evidence" value="ECO:0007669"/>
    <property type="project" value="UniProtKB-UniRule"/>
</dbReference>
<dbReference type="EMBL" id="MGFQ01000058">
    <property type="protein sequence ID" value="OGM08056.1"/>
    <property type="molecule type" value="Genomic_DNA"/>
</dbReference>
<dbReference type="SUPFAM" id="SSF89028">
    <property type="entry name" value="Cobalamin adenosyltransferase-like"/>
    <property type="match status" value="1"/>
</dbReference>
<dbReference type="InterPro" id="IPR029499">
    <property type="entry name" value="PduO-typ"/>
</dbReference>
<comment type="catalytic activity">
    <reaction evidence="4">
        <text>2 cob(II)yrinate a,c diamide + reduced [electron-transfer flavoprotein] + 2 ATP = 2 adenosylcob(III)yrinate a,c-diamide + 2 triphosphate + oxidized [electron-transfer flavoprotein] + 3 H(+)</text>
        <dbReference type="Rhea" id="RHEA:11528"/>
        <dbReference type="Rhea" id="RHEA-COMP:10685"/>
        <dbReference type="Rhea" id="RHEA-COMP:10686"/>
        <dbReference type="ChEBI" id="CHEBI:15378"/>
        <dbReference type="ChEBI" id="CHEBI:18036"/>
        <dbReference type="ChEBI" id="CHEBI:30616"/>
        <dbReference type="ChEBI" id="CHEBI:57692"/>
        <dbReference type="ChEBI" id="CHEBI:58307"/>
        <dbReference type="ChEBI" id="CHEBI:58503"/>
        <dbReference type="ChEBI" id="CHEBI:58537"/>
        <dbReference type="EC" id="2.5.1.17"/>
    </reaction>
</comment>
<accession>A0A1F7WZ39</accession>
<dbReference type="GO" id="GO:0008817">
    <property type="term" value="F:corrinoid adenosyltransferase activity"/>
    <property type="evidence" value="ECO:0007669"/>
    <property type="project" value="UniProtKB-UniRule"/>
</dbReference>
<dbReference type="PANTHER" id="PTHR12213:SF0">
    <property type="entry name" value="CORRINOID ADENOSYLTRANSFERASE MMAB"/>
    <property type="match status" value="1"/>
</dbReference>
<comment type="similarity">
    <text evidence="4">Belongs to the Cob(I)alamin adenosyltransferase family.</text>
</comment>
<name>A0A1F7WZ39_9BACT</name>
<dbReference type="InterPro" id="IPR016030">
    <property type="entry name" value="CblAdoTrfase-like"/>
</dbReference>
<dbReference type="NCBIfam" id="TIGR00636">
    <property type="entry name" value="PduO_Nterm"/>
    <property type="match status" value="1"/>
</dbReference>
<comment type="catalytic activity">
    <reaction evidence="4">
        <text>2 cob(II)alamin + reduced [electron-transfer flavoprotein] + 2 ATP = 2 adenosylcob(III)alamin + 2 triphosphate + oxidized [electron-transfer flavoprotein] + 3 H(+)</text>
        <dbReference type="Rhea" id="RHEA:28671"/>
        <dbReference type="Rhea" id="RHEA-COMP:10685"/>
        <dbReference type="Rhea" id="RHEA-COMP:10686"/>
        <dbReference type="ChEBI" id="CHEBI:15378"/>
        <dbReference type="ChEBI" id="CHEBI:16304"/>
        <dbReference type="ChEBI" id="CHEBI:18036"/>
        <dbReference type="ChEBI" id="CHEBI:18408"/>
        <dbReference type="ChEBI" id="CHEBI:30616"/>
        <dbReference type="ChEBI" id="CHEBI:57692"/>
        <dbReference type="ChEBI" id="CHEBI:58307"/>
        <dbReference type="EC" id="2.5.1.17"/>
    </reaction>
</comment>